<gene>
    <name evidence="1" type="ORF">SAMN04488002_3580</name>
</gene>
<dbReference type="RefSeq" id="WP_090219577.1">
    <property type="nucleotide sequence ID" value="NZ_FOYO01000001.1"/>
</dbReference>
<protein>
    <submittedName>
        <fullName evidence="1">Uncharacterized protein</fullName>
    </submittedName>
</protein>
<keyword evidence="2" id="KW-1185">Reference proteome</keyword>
<reference evidence="2" key="1">
    <citation type="submission" date="2016-10" db="EMBL/GenBank/DDBJ databases">
        <authorList>
            <person name="Varghese N."/>
            <person name="Submissions S."/>
        </authorList>
    </citation>
    <scope>NUCLEOTIDE SEQUENCE [LARGE SCALE GENOMIC DNA]</scope>
    <source>
        <strain evidence="2">DSM 26921</strain>
    </source>
</reference>
<dbReference type="EMBL" id="FOYO01000001">
    <property type="protein sequence ID" value="SFR59403.1"/>
    <property type="molecule type" value="Genomic_DNA"/>
</dbReference>
<proteinExistence type="predicted"/>
<evidence type="ECO:0000313" key="1">
    <source>
        <dbReference type="EMBL" id="SFR59403.1"/>
    </source>
</evidence>
<evidence type="ECO:0000313" key="2">
    <source>
        <dbReference type="Proteomes" id="UP000199658"/>
    </source>
</evidence>
<dbReference type="Proteomes" id="UP000199658">
    <property type="component" value="Unassembled WGS sequence"/>
</dbReference>
<dbReference type="AlphaFoldDB" id="A0A1I6HY84"/>
<accession>A0A1I6HY84</accession>
<name>A0A1I6HY84_9RHOB</name>
<sequence length="123" mass="13198">MNCNSGNRKVLADALVESVIEIAKEYNLQDVVVHRDADPVLVAVRGNLKNTKKKAEDECIEFVLQISPDIARASVASMVGADIAAGTDLAAHRAFDLSEIVAKDSVAHAAKPLDDDRCSPNEK</sequence>
<organism evidence="1 2">
    <name type="scientific">Litoreibacter janthinus</name>
    <dbReference type="NCBI Taxonomy" id="670154"/>
    <lineage>
        <taxon>Bacteria</taxon>
        <taxon>Pseudomonadati</taxon>
        <taxon>Pseudomonadota</taxon>
        <taxon>Alphaproteobacteria</taxon>
        <taxon>Rhodobacterales</taxon>
        <taxon>Roseobacteraceae</taxon>
        <taxon>Litoreibacter</taxon>
    </lineage>
</organism>